<dbReference type="Pfam" id="PF10613">
    <property type="entry name" value="Lig_chan-Glu_bd"/>
    <property type="match status" value="1"/>
</dbReference>
<keyword evidence="11" id="KW-0325">Glycoprotein</keyword>
<feature type="transmembrane region" description="Helical" evidence="16">
    <location>
        <begin position="321"/>
        <end position="339"/>
    </location>
</feature>
<sequence>MNQNPNQNQNQQPSDGGKHEDDAALTDFLASLMDYTPTVKSYFPISFFPANSDQIEIKILTFCDFRCPTSSWSITWRKAASNAPTFDCRIRLVAVATQKFVSEVATDALQQCKARQASIDKRLILTMEDLSRALREYGVNVKHQEYFADSPSTGMDPATREEHKFKMKFRKPTNLIICTFFFLVSLRMNISFAMRVKSQNTTIPVNVGVVFVHVADAAIATGFWTPRCGLAKGLNSTSKSNNDFVGQVFLGVDHLYFELRRICFMNDYDALAAAPTIRANSSLYVDFTMPYTESGVAMVVPTKDYTSKNAWVFLKPLSWDLWSICLCFFIWTGFAVSVLEHRINEEFRGPPSDQVGTIRFLGPILIAGVASSLALIISAASFFYRYGYVLMTRVAFVWRSIRDMFGTKNSGLDAVDIHVSFVIGQKTQNRTIPVNVGVILDDPDSVRGKVRLSCIEMALSDFYSSHSSSRTRLVLSIRDSRKDVVDAAAAALDLIKNLQVQAIIGPTSSMQADFAIDLGDKAKVPIISFLATNPSLTSIQGSYFFRAAQNDASQVKAITAIIQAFGWREVVPIYVDNEFGEGILPSLVDALDEVQARVPYRSAIPPMATDDQLAAELYKLMTKQTRVFIVHMSPSLGSLLFTKAQEIGMMNESYVWIMTNGLTNHVSSLNSSIIKSMQGVLGVRTYVPKTEELIHFRVRWKRQFQQKNPSVVDVELDVFSIWAYDAAVALAMAVESVGTRNFGFVKTNASINSSSTDLITFGVSRNGPKLFESLSSTHFKGLAGDFSFVNGELQSSVFEIVNVNGDGAREIGFWTPESGLMKKFINPTNTKSVANSTSRSNMGSIIWPGDSTSVPKGWEIPTNDRKLRVGVPVKIGSPEFVKVVRDPSTNTTDVSGYCIDVFNAVMEKLPYAVIYDFIPFAKPDGTTAGTYNDLVDQVYLGNYEALAAATTIRANRSLYVDFTLPYTESGVVMVVRTKDYKSQNEWLFLKPLTWDLWLTSSCFFVFIGSVIWVLEHRINEDFRGPPSHQVGTSLWFSFSTMVFAHREIVVSNLARFVVIVWLFVVLILTQSYTASLTSMLTIQQLQPTFSDLNELINKKESVGYPKGSFVCELLLDRGFDKQKIKAYTSPEECDELLTKGTAKGGIAAAIDETPNLRLFLAKYCSKYTIVGPIFKTSGFAFVFPKGSNLVPDVSKAILNLTEGDEMKEIEIKWFGKQATCIDSQFSNKSNRLGLNSFWGLLLIAGLASSLALVVSAVSFLYVHRQTLMTRDTSAWERIRVIFRSFVQKDLTSHTFRNQNVGNAESSAAFSTGQPSPFSLSNHTGPVSPSFSELGTPVAVGQESPACLMPPAC</sequence>
<evidence type="ECO:0000256" key="13">
    <source>
        <dbReference type="ARBA" id="ARBA00023303"/>
    </source>
</evidence>
<dbReference type="InterPro" id="IPR019594">
    <property type="entry name" value="Glu/Gly-bd"/>
</dbReference>
<dbReference type="FunFam" id="3.40.50.2300:FF:000169">
    <property type="entry name" value="Glutamate receptor"/>
    <property type="match status" value="1"/>
</dbReference>
<feature type="transmembrane region" description="Helical" evidence="16">
    <location>
        <begin position="360"/>
        <end position="384"/>
    </location>
</feature>
<dbReference type="FunFam" id="3.40.190.10:FF:000103">
    <property type="entry name" value="Glutamate receptor"/>
    <property type="match status" value="1"/>
</dbReference>
<evidence type="ECO:0000256" key="5">
    <source>
        <dbReference type="ARBA" id="ARBA00022692"/>
    </source>
</evidence>
<evidence type="ECO:0000256" key="14">
    <source>
        <dbReference type="ARBA" id="ARBA00049638"/>
    </source>
</evidence>
<evidence type="ECO:0000256" key="10">
    <source>
        <dbReference type="ARBA" id="ARBA00023170"/>
    </source>
</evidence>
<dbReference type="PANTHER" id="PTHR34836">
    <property type="entry name" value="OS06G0188250 PROTEIN"/>
    <property type="match status" value="1"/>
</dbReference>
<dbReference type="InterPro" id="IPR028082">
    <property type="entry name" value="Peripla_BP_I"/>
</dbReference>
<dbReference type="SUPFAM" id="SSF53822">
    <property type="entry name" value="Periplasmic binding protein-like I"/>
    <property type="match status" value="1"/>
</dbReference>
<dbReference type="Pfam" id="PF03540">
    <property type="entry name" value="TAF10"/>
    <property type="match status" value="1"/>
</dbReference>
<dbReference type="CDD" id="cd13686">
    <property type="entry name" value="GluR_Plant"/>
    <property type="match status" value="1"/>
</dbReference>
<feature type="transmembrane region" description="Helical" evidence="16">
    <location>
        <begin position="994"/>
        <end position="1014"/>
    </location>
</feature>
<dbReference type="InterPro" id="IPR003923">
    <property type="entry name" value="TAF10"/>
</dbReference>
<evidence type="ECO:0000256" key="4">
    <source>
        <dbReference type="ARBA" id="ARBA00022448"/>
    </source>
</evidence>
<evidence type="ECO:0000256" key="16">
    <source>
        <dbReference type="SAM" id="Phobius"/>
    </source>
</evidence>
<keyword evidence="19" id="KW-1185">Reference proteome</keyword>
<evidence type="ECO:0000256" key="1">
    <source>
        <dbReference type="ARBA" id="ARBA00004141"/>
    </source>
</evidence>
<dbReference type="InterPro" id="IPR001828">
    <property type="entry name" value="ANF_lig-bd_rcpt"/>
</dbReference>
<organism evidence="18 19">
    <name type="scientific">Malus domestica</name>
    <name type="common">Apple</name>
    <name type="synonym">Pyrus malus</name>
    <dbReference type="NCBI Taxonomy" id="3750"/>
    <lineage>
        <taxon>Eukaryota</taxon>
        <taxon>Viridiplantae</taxon>
        <taxon>Streptophyta</taxon>
        <taxon>Embryophyta</taxon>
        <taxon>Tracheophyta</taxon>
        <taxon>Spermatophyta</taxon>
        <taxon>Magnoliopsida</taxon>
        <taxon>eudicotyledons</taxon>
        <taxon>Gunneridae</taxon>
        <taxon>Pentapetalae</taxon>
        <taxon>rosids</taxon>
        <taxon>fabids</taxon>
        <taxon>Rosales</taxon>
        <taxon>Rosaceae</taxon>
        <taxon>Amygdaloideae</taxon>
        <taxon>Maleae</taxon>
        <taxon>Malus</taxon>
    </lineage>
</organism>
<dbReference type="InterPro" id="IPR015683">
    <property type="entry name" value="Ionotropic_Glu_rcpt"/>
</dbReference>
<evidence type="ECO:0000256" key="3">
    <source>
        <dbReference type="ARBA" id="ARBA00011095"/>
    </source>
</evidence>
<dbReference type="Pfam" id="PF00060">
    <property type="entry name" value="Lig_chan"/>
    <property type="match status" value="1"/>
</dbReference>
<feature type="domain" description="Ionotropic glutamate receptor C-terminal" evidence="17">
    <location>
        <begin position="868"/>
        <end position="1216"/>
    </location>
</feature>
<evidence type="ECO:0000256" key="12">
    <source>
        <dbReference type="ARBA" id="ARBA00023286"/>
    </source>
</evidence>
<keyword evidence="10" id="KW-0675">Receptor</keyword>
<dbReference type="GO" id="GO:0016020">
    <property type="term" value="C:membrane"/>
    <property type="evidence" value="ECO:0007669"/>
    <property type="project" value="UniProtKB-SubCell"/>
</dbReference>
<gene>
    <name evidence="18" type="ORF">DVH24_012733</name>
</gene>
<keyword evidence="12" id="KW-1071">Ligand-gated ion channel</keyword>
<feature type="compositionally biased region" description="Low complexity" evidence="15">
    <location>
        <begin position="1"/>
        <end position="13"/>
    </location>
</feature>
<evidence type="ECO:0000313" key="18">
    <source>
        <dbReference type="EMBL" id="RXH73049.1"/>
    </source>
</evidence>
<keyword evidence="13" id="KW-0407">Ion channel</keyword>
<keyword evidence="7 16" id="KW-1133">Transmembrane helix</keyword>
<evidence type="ECO:0000256" key="11">
    <source>
        <dbReference type="ARBA" id="ARBA00023180"/>
    </source>
</evidence>
<feature type="transmembrane region" description="Helical" evidence="16">
    <location>
        <begin position="174"/>
        <end position="194"/>
    </location>
</feature>
<evidence type="ECO:0000256" key="2">
    <source>
        <dbReference type="ARBA" id="ARBA00008685"/>
    </source>
</evidence>
<dbReference type="CDD" id="cd07982">
    <property type="entry name" value="HFD_TAF10"/>
    <property type="match status" value="1"/>
</dbReference>
<evidence type="ECO:0000256" key="7">
    <source>
        <dbReference type="ARBA" id="ARBA00022989"/>
    </source>
</evidence>
<keyword evidence="4" id="KW-0813">Transport</keyword>
<evidence type="ECO:0000259" key="17">
    <source>
        <dbReference type="SMART" id="SM00079"/>
    </source>
</evidence>
<dbReference type="Gene3D" id="3.40.190.10">
    <property type="entry name" value="Periplasmic binding protein-like II"/>
    <property type="match status" value="4"/>
</dbReference>
<dbReference type="SUPFAM" id="SSF53850">
    <property type="entry name" value="Periplasmic binding protein-like II"/>
    <property type="match status" value="2"/>
</dbReference>
<accession>A0A498HQD2</accession>
<evidence type="ECO:0000256" key="6">
    <source>
        <dbReference type="ARBA" id="ARBA00022729"/>
    </source>
</evidence>
<keyword evidence="6" id="KW-0732">Signal</keyword>
<dbReference type="InterPro" id="IPR044440">
    <property type="entry name" value="GABAb_receptor_plant_PBP1"/>
</dbReference>
<dbReference type="CDD" id="cd19990">
    <property type="entry name" value="PBP1_GABAb_receptor_plant"/>
    <property type="match status" value="1"/>
</dbReference>
<proteinExistence type="inferred from homology"/>
<dbReference type="InterPro" id="IPR001320">
    <property type="entry name" value="Iontro_rcpt_C"/>
</dbReference>
<keyword evidence="5 16" id="KW-0812">Transmembrane</keyword>
<feature type="region of interest" description="Disordered" evidence="15">
    <location>
        <begin position="1305"/>
        <end position="1328"/>
    </location>
</feature>
<evidence type="ECO:0000256" key="9">
    <source>
        <dbReference type="ARBA" id="ARBA00023136"/>
    </source>
</evidence>
<dbReference type="FunFam" id="1.10.287.70:FF:000037">
    <property type="entry name" value="Glutamate receptor"/>
    <property type="match status" value="1"/>
</dbReference>
<dbReference type="FunFam" id="3.40.50.2300:FF:000310">
    <property type="entry name" value="Glutamate receptor"/>
    <property type="match status" value="1"/>
</dbReference>
<evidence type="ECO:0000256" key="15">
    <source>
        <dbReference type="SAM" id="MobiDB-lite"/>
    </source>
</evidence>
<keyword evidence="9 16" id="KW-0472">Membrane</keyword>
<dbReference type="GO" id="GO:0015276">
    <property type="term" value="F:ligand-gated monoatomic ion channel activity"/>
    <property type="evidence" value="ECO:0007669"/>
    <property type="project" value="InterPro"/>
</dbReference>
<dbReference type="FunFam" id="3.40.190.10:FF:000195">
    <property type="entry name" value="Glutamate receptor 2.7"/>
    <property type="match status" value="1"/>
</dbReference>
<dbReference type="EMBL" id="RDQH01000341">
    <property type="protein sequence ID" value="RXH73049.1"/>
    <property type="molecule type" value="Genomic_DNA"/>
</dbReference>
<evidence type="ECO:0000256" key="8">
    <source>
        <dbReference type="ARBA" id="ARBA00023065"/>
    </source>
</evidence>
<keyword evidence="8" id="KW-0406">Ion transport</keyword>
<feature type="transmembrane region" description="Helical" evidence="16">
    <location>
        <begin position="1237"/>
        <end position="1262"/>
    </location>
</feature>
<comment type="subunit">
    <text evidence="3">May form heteromers.</text>
</comment>
<feature type="region of interest" description="Disordered" evidence="15">
    <location>
        <begin position="1"/>
        <end position="20"/>
    </location>
</feature>
<dbReference type="Gene3D" id="3.40.50.2300">
    <property type="match status" value="2"/>
</dbReference>
<comment type="subcellular location">
    <subcellularLocation>
        <location evidence="1">Membrane</location>
        <topology evidence="1">Multi-pass membrane protein</topology>
    </subcellularLocation>
</comment>
<comment type="similarity">
    <text evidence="2">Belongs to the glutamate-gated ion channel (TC 1.A.10.1) family.</text>
</comment>
<name>A0A498HQD2_MALDO</name>
<reference evidence="18 19" key="1">
    <citation type="submission" date="2018-10" db="EMBL/GenBank/DDBJ databases">
        <title>A high-quality apple genome assembly.</title>
        <authorList>
            <person name="Hu J."/>
        </authorList>
    </citation>
    <scope>NUCLEOTIDE SEQUENCE [LARGE SCALE GENOMIC DNA]</scope>
    <source>
        <strain evidence="19">cv. HFTH1</strain>
        <tissue evidence="18">Young leaf</tissue>
    </source>
</reference>
<feature type="transmembrane region" description="Helical" evidence="16">
    <location>
        <begin position="1053"/>
        <end position="1072"/>
    </location>
</feature>
<dbReference type="GO" id="GO:0006352">
    <property type="term" value="P:DNA-templated transcription initiation"/>
    <property type="evidence" value="ECO:0007669"/>
    <property type="project" value="InterPro"/>
</dbReference>
<evidence type="ECO:0000313" key="19">
    <source>
        <dbReference type="Proteomes" id="UP000290289"/>
    </source>
</evidence>
<dbReference type="Pfam" id="PF01094">
    <property type="entry name" value="ANF_receptor"/>
    <property type="match status" value="1"/>
</dbReference>
<dbReference type="SMART" id="SM00079">
    <property type="entry name" value="PBPe"/>
    <property type="match status" value="1"/>
</dbReference>
<comment type="caution">
    <text evidence="18">The sequence shown here is derived from an EMBL/GenBank/DDBJ whole genome shotgun (WGS) entry which is preliminary data.</text>
</comment>
<protein>
    <recommendedName>
        <fullName evidence="17">Ionotropic glutamate receptor C-terminal domain-containing protein</fullName>
    </recommendedName>
</protein>
<dbReference type="GO" id="GO:0005634">
    <property type="term" value="C:nucleus"/>
    <property type="evidence" value="ECO:0007669"/>
    <property type="project" value="InterPro"/>
</dbReference>
<dbReference type="Proteomes" id="UP000290289">
    <property type="component" value="Chromosome 15"/>
</dbReference>
<dbReference type="PANTHER" id="PTHR34836:SF1">
    <property type="entry name" value="OS09G0428600 PROTEIN"/>
    <property type="match status" value="1"/>
</dbReference>
<comment type="function">
    <text evidence="14">Glutamate-gated receptor that probably acts as a non-selective cation channel. May be involved in light-signal transduction and calcium homeostasis via the regulation of calcium influx into cells.</text>
</comment>
<dbReference type="Gene3D" id="1.10.287.70">
    <property type="match status" value="1"/>
</dbReference>